<evidence type="ECO:0000259" key="1">
    <source>
        <dbReference type="Pfam" id="PF02272"/>
    </source>
</evidence>
<dbReference type="SUPFAM" id="SSF64182">
    <property type="entry name" value="DHH phosphoesterases"/>
    <property type="match status" value="1"/>
</dbReference>
<gene>
    <name evidence="3" type="ORF">J2S19_000175</name>
</gene>
<keyword evidence="4" id="KW-1185">Reference proteome</keyword>
<feature type="domain" description="Oligoribonuclease NrnB C-terminal" evidence="2">
    <location>
        <begin position="349"/>
        <end position="419"/>
    </location>
</feature>
<dbReference type="PANTHER" id="PTHR42146">
    <property type="entry name" value="3',5'-CYCLIC-NUCLEOTIDE PHOSPHODIESTERASE"/>
    <property type="match status" value="1"/>
</dbReference>
<sequence>MNKEVFTKHILIKAEKNCNEGEKMSVHLYSHNDLDGVSCGILAKYAFKEKVQVQYLSVNRVDYQVADFLTAVAGYERDYTLYITDVSVNRDNEAKIEAFVQKGGRIQLIDHHKTALTLNQYKWGLVTVEDDIGKKTCATSLFYHYLVEHGLIEEKPVLDEYVELVRLYDTWDWEKQQKVEAKRLNDLLYMQSIEDFEESMLERLTNHVHFTFDGFEERLLDLEEKKTERYIKRKRRELVQTNIGNLCLGIVHAESYHSELGNALGKDNPHLDCIAIMNMGSKKIGFRTIHDHIDVSDIAGKYGGGGHAKAAGCTLTKEAFKVFIDKPFQIKPLKEDAKHNQINIKGYCALFENRDEDFFLVYQRKQGEWLLEKNHKLLSHTSTSFTNMEHYIKRTYQVGLAHDDKLIEYLLEGYQREQKNRQS</sequence>
<dbReference type="InterPro" id="IPR038763">
    <property type="entry name" value="DHH_sf"/>
</dbReference>
<evidence type="ECO:0000313" key="4">
    <source>
        <dbReference type="Proteomes" id="UP001234495"/>
    </source>
</evidence>
<feature type="domain" description="DHHA1" evidence="1">
    <location>
        <begin position="274"/>
        <end position="325"/>
    </location>
</feature>
<name>A0ABT9Z9I7_9BACI</name>
<dbReference type="Pfam" id="PF02272">
    <property type="entry name" value="DHHA1"/>
    <property type="match status" value="1"/>
</dbReference>
<dbReference type="InterPro" id="IPR003156">
    <property type="entry name" value="DHHA1_dom"/>
</dbReference>
<evidence type="ECO:0000313" key="3">
    <source>
        <dbReference type="EMBL" id="MDQ0228925.1"/>
    </source>
</evidence>
<dbReference type="InterPro" id="IPR058608">
    <property type="entry name" value="NrnB_C"/>
</dbReference>
<proteinExistence type="predicted"/>
<organism evidence="3 4">
    <name type="scientific">Metabacillus malikii</name>
    <dbReference type="NCBI Taxonomy" id="1504265"/>
    <lineage>
        <taxon>Bacteria</taxon>
        <taxon>Bacillati</taxon>
        <taxon>Bacillota</taxon>
        <taxon>Bacilli</taxon>
        <taxon>Bacillales</taxon>
        <taxon>Bacillaceae</taxon>
        <taxon>Metabacillus</taxon>
    </lineage>
</organism>
<dbReference type="Gene3D" id="3.10.310.30">
    <property type="match status" value="1"/>
</dbReference>
<dbReference type="InterPro" id="IPR052968">
    <property type="entry name" value="Nucleotide_metab_enz"/>
</dbReference>
<dbReference type="Proteomes" id="UP001234495">
    <property type="component" value="Unassembled WGS sequence"/>
</dbReference>
<dbReference type="EMBL" id="JAUSUD010000001">
    <property type="protein sequence ID" value="MDQ0228925.1"/>
    <property type="molecule type" value="Genomic_DNA"/>
</dbReference>
<comment type="caution">
    <text evidence="3">The sequence shown here is derived from an EMBL/GenBank/DDBJ whole genome shotgun (WGS) entry which is preliminary data.</text>
</comment>
<accession>A0ABT9Z9I7</accession>
<dbReference type="Pfam" id="PF26386">
    <property type="entry name" value="NrnB_C"/>
    <property type="match status" value="1"/>
</dbReference>
<reference evidence="3 4" key="1">
    <citation type="submission" date="2023-07" db="EMBL/GenBank/DDBJ databases">
        <title>Genomic Encyclopedia of Type Strains, Phase IV (KMG-IV): sequencing the most valuable type-strain genomes for metagenomic binning, comparative biology and taxonomic classification.</title>
        <authorList>
            <person name="Goeker M."/>
        </authorList>
    </citation>
    <scope>NUCLEOTIDE SEQUENCE [LARGE SCALE GENOMIC DNA]</scope>
    <source>
        <strain evidence="3 4">DSM 29005</strain>
    </source>
</reference>
<dbReference type="PANTHER" id="PTHR42146:SF1">
    <property type="entry name" value="OLIGORIBONUCLEASE NRNB"/>
    <property type="match status" value="1"/>
</dbReference>
<protein>
    <submittedName>
        <fullName evidence="3">Oligoribonuclease NrnB/cAMP/cGMP phosphodiesterase (DHH superfamily)</fullName>
    </submittedName>
</protein>
<evidence type="ECO:0000259" key="2">
    <source>
        <dbReference type="Pfam" id="PF26386"/>
    </source>
</evidence>